<dbReference type="RefSeq" id="WP_267539409.1">
    <property type="nucleotide sequence ID" value="NZ_JAPNKA010000001.1"/>
</dbReference>
<evidence type="ECO:0000313" key="4">
    <source>
        <dbReference type="Proteomes" id="UP001207654"/>
    </source>
</evidence>
<protein>
    <submittedName>
        <fullName evidence="3">M23 family metallopeptidase</fullName>
    </submittedName>
</protein>
<dbReference type="InterPro" id="IPR011055">
    <property type="entry name" value="Dup_hybrid_motif"/>
</dbReference>
<name>A0ABT4AGG1_9BACT</name>
<dbReference type="InterPro" id="IPR050570">
    <property type="entry name" value="Cell_wall_metabolism_enzyme"/>
</dbReference>
<accession>A0ABT4AGG1</accession>
<reference evidence="3 4" key="1">
    <citation type="submission" date="2022-11" db="EMBL/GenBank/DDBJ databases">
        <title>Minimal conservation of predation-associated metabolite biosynthetic gene clusters underscores biosynthetic potential of Myxococcota including descriptions for ten novel species: Archangium lansinium sp. nov., Myxococcus landrumus sp. nov., Nannocystis bai.</title>
        <authorList>
            <person name="Ahearne A."/>
            <person name="Stevens C."/>
            <person name="Phillips K."/>
        </authorList>
    </citation>
    <scope>NUCLEOTIDE SEQUENCE [LARGE SCALE GENOMIC DNA]</scope>
    <source>
        <strain evidence="3 4">MIWBW</strain>
    </source>
</reference>
<evidence type="ECO:0000259" key="2">
    <source>
        <dbReference type="Pfam" id="PF01551"/>
    </source>
</evidence>
<proteinExistence type="predicted"/>
<dbReference type="EMBL" id="JAPNKA010000001">
    <property type="protein sequence ID" value="MCY1080773.1"/>
    <property type="molecule type" value="Genomic_DNA"/>
</dbReference>
<dbReference type="PANTHER" id="PTHR21666:SF289">
    <property type="entry name" value="L-ALA--D-GLU ENDOPEPTIDASE"/>
    <property type="match status" value="1"/>
</dbReference>
<dbReference type="InterPro" id="IPR016047">
    <property type="entry name" value="M23ase_b-sheet_dom"/>
</dbReference>
<organism evidence="3 4">
    <name type="scientific">Archangium lansingense</name>
    <dbReference type="NCBI Taxonomy" id="2995310"/>
    <lineage>
        <taxon>Bacteria</taxon>
        <taxon>Pseudomonadati</taxon>
        <taxon>Myxococcota</taxon>
        <taxon>Myxococcia</taxon>
        <taxon>Myxococcales</taxon>
        <taxon>Cystobacterineae</taxon>
        <taxon>Archangiaceae</taxon>
        <taxon>Archangium</taxon>
    </lineage>
</organism>
<dbReference type="Pfam" id="PF01551">
    <property type="entry name" value="Peptidase_M23"/>
    <property type="match status" value="1"/>
</dbReference>
<dbReference type="SUPFAM" id="SSF51261">
    <property type="entry name" value="Duplicated hybrid motif"/>
    <property type="match status" value="1"/>
</dbReference>
<gene>
    <name evidence="3" type="ORF">OV287_40645</name>
</gene>
<evidence type="ECO:0000313" key="3">
    <source>
        <dbReference type="EMBL" id="MCY1080773.1"/>
    </source>
</evidence>
<keyword evidence="4" id="KW-1185">Reference proteome</keyword>
<dbReference type="CDD" id="cd12797">
    <property type="entry name" value="M23_peptidase"/>
    <property type="match status" value="1"/>
</dbReference>
<dbReference type="PANTHER" id="PTHR21666">
    <property type="entry name" value="PEPTIDASE-RELATED"/>
    <property type="match status" value="1"/>
</dbReference>
<comment type="caution">
    <text evidence="3">The sequence shown here is derived from an EMBL/GenBank/DDBJ whole genome shotgun (WGS) entry which is preliminary data.</text>
</comment>
<sequence>MFPRHVRGLLDFSLAVLCLWCAWHHTPAGALVRRTSAWISGGRSTARPLLAYYDGVVSSSGVSAPALAPVAPPLRPFTDAEALAYGTHLALKGLSPAARAPAFALAGELGIPSDSLLDAARGPAAARKLLESLASAFPHEESRLTAVFAGSVPARYAAARVEAEGGAPTLERLSKQLPPGFEDATVAAAQALALATAFGLAWPVPEHTPVSSPFGYRVHPVLGTRKLHTGVDLSVRVGTEVRAVSDGTVRRASEDGVNGRVLILDHGRGVTTAYCHNSELLVRPGQRVTRGELIARSGNTGRSTGPHLHYQLELSAQPVDPFRFRPRSGPVANEAAR</sequence>
<dbReference type="Gene3D" id="2.70.70.10">
    <property type="entry name" value="Glucose Permease (Domain IIA)"/>
    <property type="match status" value="1"/>
</dbReference>
<dbReference type="Proteomes" id="UP001207654">
    <property type="component" value="Unassembled WGS sequence"/>
</dbReference>
<feature type="domain" description="M23ase beta-sheet core" evidence="2">
    <location>
        <begin position="227"/>
        <end position="321"/>
    </location>
</feature>
<keyword evidence="1" id="KW-0732">Signal</keyword>
<evidence type="ECO:0000256" key="1">
    <source>
        <dbReference type="ARBA" id="ARBA00022729"/>
    </source>
</evidence>